<comment type="caution">
    <text evidence="2">The sequence shown here is derived from an EMBL/GenBank/DDBJ whole genome shotgun (WGS) entry which is preliminary data.</text>
</comment>
<feature type="compositionally biased region" description="Polar residues" evidence="1">
    <location>
        <begin position="240"/>
        <end position="253"/>
    </location>
</feature>
<name>A0AAD7FVJ1_9AGAR</name>
<keyword evidence="3" id="KW-1185">Reference proteome</keyword>
<feature type="region of interest" description="Disordered" evidence="1">
    <location>
        <begin position="1"/>
        <end position="45"/>
    </location>
</feature>
<accession>A0AAD7FVJ1</accession>
<feature type="non-terminal residue" evidence="2">
    <location>
        <position position="350"/>
    </location>
</feature>
<evidence type="ECO:0000313" key="2">
    <source>
        <dbReference type="EMBL" id="KAJ7644942.1"/>
    </source>
</evidence>
<dbReference type="Proteomes" id="UP001221142">
    <property type="component" value="Unassembled WGS sequence"/>
</dbReference>
<protein>
    <submittedName>
        <fullName evidence="2">Uncharacterized protein</fullName>
    </submittedName>
</protein>
<evidence type="ECO:0000256" key="1">
    <source>
        <dbReference type="SAM" id="MobiDB-lite"/>
    </source>
</evidence>
<organism evidence="2 3">
    <name type="scientific">Roridomyces roridus</name>
    <dbReference type="NCBI Taxonomy" id="1738132"/>
    <lineage>
        <taxon>Eukaryota</taxon>
        <taxon>Fungi</taxon>
        <taxon>Dikarya</taxon>
        <taxon>Basidiomycota</taxon>
        <taxon>Agaricomycotina</taxon>
        <taxon>Agaricomycetes</taxon>
        <taxon>Agaricomycetidae</taxon>
        <taxon>Agaricales</taxon>
        <taxon>Marasmiineae</taxon>
        <taxon>Mycenaceae</taxon>
        <taxon>Roridomyces</taxon>
    </lineage>
</organism>
<feature type="region of interest" description="Disordered" evidence="1">
    <location>
        <begin position="96"/>
        <end position="116"/>
    </location>
</feature>
<feature type="region of interest" description="Disordered" evidence="1">
    <location>
        <begin position="285"/>
        <end position="304"/>
    </location>
</feature>
<dbReference type="EMBL" id="JARKIF010000003">
    <property type="protein sequence ID" value="KAJ7644942.1"/>
    <property type="molecule type" value="Genomic_DNA"/>
</dbReference>
<proteinExistence type="predicted"/>
<evidence type="ECO:0000313" key="3">
    <source>
        <dbReference type="Proteomes" id="UP001221142"/>
    </source>
</evidence>
<dbReference type="AlphaFoldDB" id="A0AAD7FVJ1"/>
<sequence length="350" mass="37106">MDSPPRSRTRRLAVSKSTSESVGSGSGSAPPSPSSRRPRPRSPPSMYIAYETAVAKAPKPLIKLEKKQLKGKAATDPGLLLPRPRSTISLRLSLRRKTTSETETATNTGGGVGRRRVFGKELSPSATLLADGVYGSVAAHQVHRDGTSTISSLSRTCTIGSASEECGCLSYGGHSNPSLGLGEEWHEEREMEASGDDLLLGQANNNDTSDAAASLVPMEFARASTTGIDLVSALGVGESGTASTPKDIQNSESLPAVPDSPCLDEQKPLAIHVPDPLRSISTQARAPDCLVPKGSGTGTRQPSHVRSTAHALQESVLIRTEKNENGWGWTGEWNRRDIGVVREQLRSLTL</sequence>
<gene>
    <name evidence="2" type="ORF">FB45DRAFT_898992</name>
</gene>
<reference evidence="2" key="1">
    <citation type="submission" date="2023-03" db="EMBL/GenBank/DDBJ databases">
        <title>Massive genome expansion in bonnet fungi (Mycena s.s.) driven by repeated elements and novel gene families across ecological guilds.</title>
        <authorList>
            <consortium name="Lawrence Berkeley National Laboratory"/>
            <person name="Harder C.B."/>
            <person name="Miyauchi S."/>
            <person name="Viragh M."/>
            <person name="Kuo A."/>
            <person name="Thoen E."/>
            <person name="Andreopoulos B."/>
            <person name="Lu D."/>
            <person name="Skrede I."/>
            <person name="Drula E."/>
            <person name="Henrissat B."/>
            <person name="Morin E."/>
            <person name="Kohler A."/>
            <person name="Barry K."/>
            <person name="LaButti K."/>
            <person name="Morin E."/>
            <person name="Salamov A."/>
            <person name="Lipzen A."/>
            <person name="Mereny Z."/>
            <person name="Hegedus B."/>
            <person name="Baldrian P."/>
            <person name="Stursova M."/>
            <person name="Weitz H."/>
            <person name="Taylor A."/>
            <person name="Grigoriev I.V."/>
            <person name="Nagy L.G."/>
            <person name="Martin F."/>
            <person name="Kauserud H."/>
        </authorList>
    </citation>
    <scope>NUCLEOTIDE SEQUENCE</scope>
    <source>
        <strain evidence="2">9284</strain>
    </source>
</reference>
<feature type="compositionally biased region" description="Low complexity" evidence="1">
    <location>
        <begin position="15"/>
        <end position="29"/>
    </location>
</feature>
<feature type="region of interest" description="Disordered" evidence="1">
    <location>
        <begin position="239"/>
        <end position="261"/>
    </location>
</feature>